<organism evidence="3 4">
    <name type="scientific">Enterobacter vonholyi</name>
    <dbReference type="NCBI Taxonomy" id="2797505"/>
    <lineage>
        <taxon>Bacteria</taxon>
        <taxon>Pseudomonadati</taxon>
        <taxon>Pseudomonadota</taxon>
        <taxon>Gammaproteobacteria</taxon>
        <taxon>Enterobacterales</taxon>
        <taxon>Enterobacteriaceae</taxon>
        <taxon>Enterobacter</taxon>
    </lineage>
</organism>
<sequence length="657" mass="70513">MATQPTQNAVPSESPRDLKFNAGKIDEFVTSFVQQYIDRFGKAHYTIEGLKQLVLQQIYNLGWNLRGSFQDGGTVTSAGDLLQDESTNIWYRWDDLETLPKTVPSGSTPASAGGTGVGKWQPVDVADVLRKDLASSSPGKGASLVVLESGDSVQKAINNILAIPQRCTHAANLLADGSSIIIECFGDSTMWGSIPGATTTQDPKNSVAELQTTLNLLFPGKATVRNKALPGTNLESLLNGTDGGPGTFDSRMAASDALVIFSNHCLNDCNSFQSDEHEYKENLYKWVNIVRKYNKIPVIVTPSIISPTDDGKEYQQKRMPAFLQAQRDVAAEMNVDLVDNFYYSHKTSRMYKVTDIAGDGVHLTQASYQAAGRNLAIPLLEPHFLNKPGDLSGLATSYWKDTITNARAIFKVDSRFGSVLSGDSIATPQNIYYPVVLDNPTDDTTIAFGGLQGTGGGYGVFTYSGANGDARFSGIIDFKRSNSQDYDALFIPKICKLGAGLHILGVLSSTGLNGLNFTFGGALLLPRREVSTGYPDGTGRTQSRLICTGDEIRFSAYFAKDASSQVAFSLKGNLYTDTSNSLVINNALGVLTMVAGGVTTNIGTLTQSGFQDCRIVLNDDRTISVSVGGFSATSTAMSASLPTCYVSSPGVYSVRKP</sequence>
<evidence type="ECO:0000313" key="4">
    <source>
        <dbReference type="Proteomes" id="UP001306510"/>
    </source>
</evidence>
<protein>
    <submittedName>
        <fullName evidence="3">GDSL-type esterase/lipase family protein</fullName>
    </submittedName>
</protein>
<accession>A0ABU6DZQ3</accession>
<reference evidence="3 4" key="1">
    <citation type="submission" date="2022-04" db="EMBL/GenBank/DDBJ databases">
        <title>Whole genome surviellance of AMR bacteria from Assam, India: One Health Study.</title>
        <authorList>
            <person name="Mendem S.K."/>
            <person name="Rakshit O."/>
            <person name="Murugesan D."/>
            <person name="Shome R."/>
            <person name="Raisen C."/>
            <person name="Holmes M.A."/>
            <person name="Saikia K."/>
            <person name="Shome B.R."/>
        </authorList>
    </citation>
    <scope>NUCLEOTIDE SEQUENCE [LARGE SCALE GENOMIC DNA]</scope>
    <source>
        <strain evidence="3 4">MGG-11lp</strain>
    </source>
</reference>
<dbReference type="Gene3D" id="3.40.50.1110">
    <property type="entry name" value="SGNH hydrolase"/>
    <property type="match status" value="1"/>
</dbReference>
<dbReference type="InterPro" id="IPR036514">
    <property type="entry name" value="SGNH_hydro_sf"/>
</dbReference>
<dbReference type="InterPro" id="IPR040775">
    <property type="entry name" value="Tail_spike_N"/>
</dbReference>
<evidence type="ECO:0000313" key="3">
    <source>
        <dbReference type="EMBL" id="MEB6409458.1"/>
    </source>
</evidence>
<feature type="domain" description="Tail spike TSP1/Gp66 N-terminal" evidence="2">
    <location>
        <begin position="68"/>
        <end position="123"/>
    </location>
</feature>
<comment type="caution">
    <text evidence="3">The sequence shown here is derived from an EMBL/GenBank/DDBJ whole genome shotgun (WGS) entry which is preliminary data.</text>
</comment>
<evidence type="ECO:0000259" key="1">
    <source>
        <dbReference type="Pfam" id="PF13472"/>
    </source>
</evidence>
<dbReference type="Pfam" id="PF18668">
    <property type="entry name" value="Tail_spike_N"/>
    <property type="match status" value="1"/>
</dbReference>
<dbReference type="Pfam" id="PF13472">
    <property type="entry name" value="Lipase_GDSL_2"/>
    <property type="match status" value="1"/>
</dbReference>
<name>A0ABU6DZQ3_9ENTR</name>
<dbReference type="InterPro" id="IPR013830">
    <property type="entry name" value="SGNH_hydro"/>
</dbReference>
<dbReference type="SUPFAM" id="SSF52266">
    <property type="entry name" value="SGNH hydrolase"/>
    <property type="match status" value="1"/>
</dbReference>
<evidence type="ECO:0000259" key="2">
    <source>
        <dbReference type="Pfam" id="PF18668"/>
    </source>
</evidence>
<dbReference type="RefSeq" id="WP_325848405.1">
    <property type="nucleotide sequence ID" value="NZ_JALLMC010000001.1"/>
</dbReference>
<proteinExistence type="predicted"/>
<gene>
    <name evidence="3" type="ORF">MXM28_07060</name>
</gene>
<dbReference type="Gene3D" id="2.10.10.80">
    <property type="match status" value="1"/>
</dbReference>
<dbReference type="EMBL" id="JALLMC010000001">
    <property type="protein sequence ID" value="MEB6409458.1"/>
    <property type="molecule type" value="Genomic_DNA"/>
</dbReference>
<feature type="domain" description="SGNH hydrolase-type esterase" evidence="1">
    <location>
        <begin position="184"/>
        <end position="370"/>
    </location>
</feature>
<dbReference type="CDD" id="cd00229">
    <property type="entry name" value="SGNH_hydrolase"/>
    <property type="match status" value="1"/>
</dbReference>
<dbReference type="Proteomes" id="UP001306510">
    <property type="component" value="Unassembled WGS sequence"/>
</dbReference>
<keyword evidence="4" id="KW-1185">Reference proteome</keyword>